<dbReference type="InterPro" id="IPR019587">
    <property type="entry name" value="Polyketide_cyclase/dehydratase"/>
</dbReference>
<dbReference type="Gene3D" id="3.30.530.20">
    <property type="match status" value="1"/>
</dbReference>
<evidence type="ECO:0000313" key="2">
    <source>
        <dbReference type="Proteomes" id="UP001064632"/>
    </source>
</evidence>
<dbReference type="Pfam" id="PF10604">
    <property type="entry name" value="Polyketide_cyc2"/>
    <property type="match status" value="1"/>
</dbReference>
<accession>A0ABY6B7F9</accession>
<keyword evidence="2" id="KW-1185">Reference proteome</keyword>
<evidence type="ECO:0000313" key="1">
    <source>
        <dbReference type="EMBL" id="UXI65819.1"/>
    </source>
</evidence>
<dbReference type="SUPFAM" id="SSF55961">
    <property type="entry name" value="Bet v1-like"/>
    <property type="match status" value="1"/>
</dbReference>
<protein>
    <submittedName>
        <fullName evidence="1">SRPBCC family protein</fullName>
    </submittedName>
</protein>
<organism evidence="1 2">
    <name type="scientific">Tahibacter amnicola</name>
    <dbReference type="NCBI Taxonomy" id="2976241"/>
    <lineage>
        <taxon>Bacteria</taxon>
        <taxon>Pseudomonadati</taxon>
        <taxon>Pseudomonadota</taxon>
        <taxon>Gammaproteobacteria</taxon>
        <taxon>Lysobacterales</taxon>
        <taxon>Rhodanobacteraceae</taxon>
        <taxon>Tahibacter</taxon>
    </lineage>
</organism>
<dbReference type="Proteomes" id="UP001064632">
    <property type="component" value="Chromosome"/>
</dbReference>
<dbReference type="RefSeq" id="WP_261692815.1">
    <property type="nucleotide sequence ID" value="NZ_CP104694.1"/>
</dbReference>
<gene>
    <name evidence="1" type="ORF">N4264_13710</name>
</gene>
<name>A0ABY6B7F9_9GAMM</name>
<reference evidence="1" key="1">
    <citation type="submission" date="2022-09" db="EMBL/GenBank/DDBJ databases">
        <title>Tahibacter sp. nov., isolated from a fresh water.</title>
        <authorList>
            <person name="Baek J.H."/>
            <person name="Lee J.K."/>
            <person name="Kim J.M."/>
            <person name="Jeon C.O."/>
        </authorList>
    </citation>
    <scope>NUCLEOTIDE SEQUENCE</scope>
    <source>
        <strain evidence="1">W38</strain>
    </source>
</reference>
<dbReference type="InterPro" id="IPR023393">
    <property type="entry name" value="START-like_dom_sf"/>
</dbReference>
<sequence length="159" mass="18182">MPLHTSRTLLKATPQDAFDYLTTPACWHEWHPASVGTEPDTRVPQPKGAAFEENIRTAGFRRRLSWRVVEVRRPFLWEAVATINDGSSVCLRYEFAPDNGGTAFTRTLQYTVKPLWLRLIDTVIGRFRIRMETTSALRRLQQRFEQALVAGPDAVARDP</sequence>
<dbReference type="CDD" id="cd07812">
    <property type="entry name" value="SRPBCC"/>
    <property type="match status" value="1"/>
</dbReference>
<proteinExistence type="predicted"/>
<dbReference type="EMBL" id="CP104694">
    <property type="protein sequence ID" value="UXI65819.1"/>
    <property type="molecule type" value="Genomic_DNA"/>
</dbReference>